<dbReference type="InterPro" id="IPR047215">
    <property type="entry name" value="Galactose_mutarotase-like"/>
</dbReference>
<reference evidence="9" key="1">
    <citation type="journal article" date="2023" name="Insect Mol. Biol.">
        <title>Genome sequencing provides insights into the evolution of gene families encoding plant cell wall-degrading enzymes in longhorned beetles.</title>
        <authorList>
            <person name="Shin N.R."/>
            <person name="Okamura Y."/>
            <person name="Kirsch R."/>
            <person name="Pauchet Y."/>
        </authorList>
    </citation>
    <scope>NUCLEOTIDE SEQUENCE</scope>
    <source>
        <strain evidence="9">MMC_N1</strain>
    </source>
</reference>
<dbReference type="Proteomes" id="UP001162164">
    <property type="component" value="Unassembled WGS sequence"/>
</dbReference>
<keyword evidence="6" id="KW-0119">Carbohydrate metabolism</keyword>
<dbReference type="CDD" id="cd09019">
    <property type="entry name" value="galactose_mutarotase_like"/>
    <property type="match status" value="1"/>
</dbReference>
<comment type="similarity">
    <text evidence="3">Belongs to the aldose epimerase family.</text>
</comment>
<evidence type="ECO:0000256" key="4">
    <source>
        <dbReference type="ARBA" id="ARBA00021023"/>
    </source>
</evidence>
<evidence type="ECO:0000256" key="7">
    <source>
        <dbReference type="ARBA" id="ARBA00032729"/>
    </source>
</evidence>
<accession>A0ABQ9J3T4</accession>
<comment type="function">
    <text evidence="8">Mutarotase that catalyzes the interconversion of beta-D-galactose and alpha-D-galactose during galactose metabolism. Beta-D-galactose is metabolized in the liver into glucose 1-phosphate, the primary metabolic fuel, by the action of four enzymes that constitute the Leloir pathway: GALM, GALK1 (galactokinase), GALT (galactose-1-phosphate uridylyltransferase) and GALE (UDP-galactose-4'-epimerase). Involved in the maintenance of the equilibrium between the beta- and alpha-anomers of galactose, therefore ensuring a sufficient supply of the alpha-anomer for GALK1. Also active on D-glucose although shows a preference for galactose over glucose.</text>
</comment>
<keyword evidence="10" id="KW-1185">Reference proteome</keyword>
<evidence type="ECO:0000313" key="9">
    <source>
        <dbReference type="EMBL" id="KAJ8972005.1"/>
    </source>
</evidence>
<evidence type="ECO:0000256" key="8">
    <source>
        <dbReference type="ARBA" id="ARBA00045743"/>
    </source>
</evidence>
<evidence type="ECO:0000256" key="1">
    <source>
        <dbReference type="ARBA" id="ARBA00001712"/>
    </source>
</evidence>
<comment type="caution">
    <text evidence="9">The sequence shown here is derived from an EMBL/GenBank/DDBJ whole genome shotgun (WGS) entry which is preliminary data.</text>
</comment>
<organism evidence="9 10">
    <name type="scientific">Molorchus minor</name>
    <dbReference type="NCBI Taxonomy" id="1323400"/>
    <lineage>
        <taxon>Eukaryota</taxon>
        <taxon>Metazoa</taxon>
        <taxon>Ecdysozoa</taxon>
        <taxon>Arthropoda</taxon>
        <taxon>Hexapoda</taxon>
        <taxon>Insecta</taxon>
        <taxon>Pterygota</taxon>
        <taxon>Neoptera</taxon>
        <taxon>Endopterygota</taxon>
        <taxon>Coleoptera</taxon>
        <taxon>Polyphaga</taxon>
        <taxon>Cucujiformia</taxon>
        <taxon>Chrysomeloidea</taxon>
        <taxon>Cerambycidae</taxon>
        <taxon>Lamiinae</taxon>
        <taxon>Monochamini</taxon>
        <taxon>Molorchus</taxon>
    </lineage>
</organism>
<evidence type="ECO:0000256" key="5">
    <source>
        <dbReference type="ARBA" id="ARBA00023235"/>
    </source>
</evidence>
<dbReference type="InterPro" id="IPR018052">
    <property type="entry name" value="Ald1_epimerase_CS"/>
</dbReference>
<dbReference type="InterPro" id="IPR011013">
    <property type="entry name" value="Gal_mutarotase_sf_dom"/>
</dbReference>
<sequence>MSKSTNEMPKYFQNNGVEFEEDEFGLFTDPSTGQSTPVRRFTWRNSNNMTVQVITYGATITSIKIPSKNSTVDDIVMGFNDMKGYLSLINPYFGATVGRVANRVGYAKITIDNITYNVSCNLGKHQLHGGFRGFDKVNWNHYVDGTKVILSYLSQDGEEGYPGDVIVNVTFELTNTNELLIDFKATSSKPTFVNLTNHSYFNLAGHNKGAEELYKHVISINADYTTDVDENSIPTGYLSLINPYFGATVGRVANRVGYAKITIDNITYNVSCNLGKHQLHGGFRGFDKVNWNHYVDGTKVILSYLSQDGEEGYPGDVIVNVTFELTNTNELLIDFKATSSKPTFVNLTNHSYFNLAGHNKGAEELYKHVISINADYTTDVDENSIPTGKLLPVAGSVFDLRIPKVLGDVIHKIPGYDGYDHNFCVNKASKQESTFVARAVHPPTGRVMEVYSNQPGVQFYCSNSIPEDPKKFKGDKSQLQTLTGKDGNYYKHGAFCLETQNWPDAINHKNFPPAVLYPGHLYHHSVEYKFSIDK</sequence>
<name>A0ABQ9J3T4_9CUCU</name>
<dbReference type="Pfam" id="PF01263">
    <property type="entry name" value="Aldose_epim"/>
    <property type="match status" value="2"/>
</dbReference>
<proteinExistence type="inferred from homology"/>
<evidence type="ECO:0000313" key="10">
    <source>
        <dbReference type="Proteomes" id="UP001162164"/>
    </source>
</evidence>
<evidence type="ECO:0000256" key="6">
    <source>
        <dbReference type="ARBA" id="ARBA00023277"/>
    </source>
</evidence>
<protein>
    <recommendedName>
        <fullName evidence="4">Galactose mutarotase</fullName>
    </recommendedName>
    <alternativeName>
        <fullName evidence="7">Aldose 1-epimerase</fullName>
    </alternativeName>
</protein>
<gene>
    <name evidence="9" type="ORF">NQ317_005982</name>
</gene>
<dbReference type="InterPro" id="IPR008183">
    <property type="entry name" value="Aldose_1/G6P_1-epimerase"/>
</dbReference>
<dbReference type="Gene3D" id="2.70.98.10">
    <property type="match status" value="2"/>
</dbReference>
<evidence type="ECO:0000256" key="2">
    <source>
        <dbReference type="ARBA" id="ARBA00004947"/>
    </source>
</evidence>
<comment type="catalytic activity">
    <reaction evidence="1">
        <text>alpha-D-galactose = beta-D-galactose</text>
        <dbReference type="Rhea" id="RHEA:28675"/>
        <dbReference type="ChEBI" id="CHEBI:27667"/>
        <dbReference type="ChEBI" id="CHEBI:28061"/>
        <dbReference type="EC" id="5.1.3.3"/>
    </reaction>
    <physiologicalReaction direction="right-to-left" evidence="1">
        <dbReference type="Rhea" id="RHEA:28677"/>
    </physiologicalReaction>
</comment>
<dbReference type="EMBL" id="JAPWTJ010001403">
    <property type="protein sequence ID" value="KAJ8972005.1"/>
    <property type="molecule type" value="Genomic_DNA"/>
</dbReference>
<keyword evidence="5" id="KW-0413">Isomerase</keyword>
<dbReference type="PANTHER" id="PTHR10091">
    <property type="entry name" value="ALDOSE-1-EPIMERASE"/>
    <property type="match status" value="1"/>
</dbReference>
<dbReference type="PROSITE" id="PS00545">
    <property type="entry name" value="ALDOSE_1_EPIMERASE"/>
    <property type="match status" value="2"/>
</dbReference>
<evidence type="ECO:0000256" key="3">
    <source>
        <dbReference type="ARBA" id="ARBA00006206"/>
    </source>
</evidence>
<dbReference type="SUPFAM" id="SSF74650">
    <property type="entry name" value="Galactose mutarotase-like"/>
    <property type="match status" value="2"/>
</dbReference>
<comment type="pathway">
    <text evidence="2">Carbohydrate metabolism; galactose metabolism.</text>
</comment>
<dbReference type="PANTHER" id="PTHR10091:SF0">
    <property type="entry name" value="GALACTOSE MUTAROTASE"/>
    <property type="match status" value="1"/>
</dbReference>
<dbReference type="InterPro" id="IPR014718">
    <property type="entry name" value="GH-type_carb-bd"/>
</dbReference>